<evidence type="ECO:0000313" key="2">
    <source>
        <dbReference type="EMBL" id="SVC41342.1"/>
    </source>
</evidence>
<dbReference type="PANTHER" id="PTHR42852">
    <property type="entry name" value="THIOL:DISULFIDE INTERCHANGE PROTEIN DSBE"/>
    <property type="match status" value="1"/>
</dbReference>
<dbReference type="Pfam" id="PF13098">
    <property type="entry name" value="Thioredoxin_2"/>
    <property type="match status" value="1"/>
</dbReference>
<gene>
    <name evidence="2" type="ORF">METZ01_LOCUS294196</name>
</gene>
<protein>
    <recommendedName>
        <fullName evidence="1">Thioredoxin domain-containing protein</fullName>
    </recommendedName>
</protein>
<accession>A0A382M1X4</accession>
<dbReference type="CDD" id="cd02966">
    <property type="entry name" value="TlpA_like_family"/>
    <property type="match status" value="1"/>
</dbReference>
<dbReference type="InterPro" id="IPR012336">
    <property type="entry name" value="Thioredoxin-like_fold"/>
</dbReference>
<reference evidence="2" key="1">
    <citation type="submission" date="2018-05" db="EMBL/GenBank/DDBJ databases">
        <authorList>
            <person name="Lanie J.A."/>
            <person name="Ng W.-L."/>
            <person name="Kazmierczak K.M."/>
            <person name="Andrzejewski T.M."/>
            <person name="Davidsen T.M."/>
            <person name="Wayne K.J."/>
            <person name="Tettelin H."/>
            <person name="Glass J.I."/>
            <person name="Rusch D."/>
            <person name="Podicherti R."/>
            <person name="Tsui H.-C.T."/>
            <person name="Winkler M.E."/>
        </authorList>
    </citation>
    <scope>NUCLEOTIDE SEQUENCE</scope>
</reference>
<organism evidence="2">
    <name type="scientific">marine metagenome</name>
    <dbReference type="NCBI Taxonomy" id="408172"/>
    <lineage>
        <taxon>unclassified sequences</taxon>
        <taxon>metagenomes</taxon>
        <taxon>ecological metagenomes</taxon>
    </lineage>
</organism>
<feature type="domain" description="Thioredoxin" evidence="1">
    <location>
        <begin position="47"/>
        <end position="200"/>
    </location>
</feature>
<dbReference type="AlphaFoldDB" id="A0A382M1X4"/>
<dbReference type="InterPro" id="IPR036249">
    <property type="entry name" value="Thioredoxin-like_sf"/>
</dbReference>
<dbReference type="PROSITE" id="PS51352">
    <property type="entry name" value="THIOREDOXIN_2"/>
    <property type="match status" value="1"/>
</dbReference>
<dbReference type="SUPFAM" id="SSF52833">
    <property type="entry name" value="Thioredoxin-like"/>
    <property type="match status" value="1"/>
</dbReference>
<evidence type="ECO:0000259" key="1">
    <source>
        <dbReference type="PROSITE" id="PS51352"/>
    </source>
</evidence>
<dbReference type="Gene3D" id="3.40.30.10">
    <property type="entry name" value="Glutaredoxin"/>
    <property type="match status" value="1"/>
</dbReference>
<dbReference type="PROSITE" id="PS51257">
    <property type="entry name" value="PROKAR_LIPOPROTEIN"/>
    <property type="match status" value="1"/>
</dbReference>
<dbReference type="PANTHER" id="PTHR42852:SF13">
    <property type="entry name" value="PROTEIN DIPZ"/>
    <property type="match status" value="1"/>
</dbReference>
<proteinExistence type="predicted"/>
<sequence length="200" mass="23233">MRNKIINLLFISIFFLISCSSEEAISDIEEKEYIHHVSSFSVSGEKLSIFDPASEIDSTQGKQSPKINYLLESQNVYINYPDERPTIFLFVAHWCPYCQDEIPIVKNWIQNEQLFEQGVNIVLVVTNINPDKSNYPPDLWLNREEWEFPVIYDDNFNTLGKYFGVPAFPYWVFTEPDGTIAFRFAGSLSEEQLLNIIDLN</sequence>
<dbReference type="InterPro" id="IPR013766">
    <property type="entry name" value="Thioredoxin_domain"/>
</dbReference>
<dbReference type="EMBL" id="UINC01089883">
    <property type="protein sequence ID" value="SVC41342.1"/>
    <property type="molecule type" value="Genomic_DNA"/>
</dbReference>
<dbReference type="InterPro" id="IPR050553">
    <property type="entry name" value="Thioredoxin_ResA/DsbE_sf"/>
</dbReference>
<name>A0A382M1X4_9ZZZZ</name>